<dbReference type="GO" id="GO:0016853">
    <property type="term" value="F:isomerase activity"/>
    <property type="evidence" value="ECO:0007669"/>
    <property type="project" value="UniProtKB-KW"/>
</dbReference>
<dbReference type="InterPro" id="IPR001538">
    <property type="entry name" value="Man6P_isomerase-2_C"/>
</dbReference>
<comment type="caution">
    <text evidence="2">The sequence shown here is derived from an EMBL/GenBank/DDBJ whole genome shotgun (WGS) entry which is preliminary data.</text>
</comment>
<dbReference type="PANTHER" id="PTHR46390:SF1">
    <property type="entry name" value="MANNOSE-1-PHOSPHATE GUANYLYLTRANSFERASE"/>
    <property type="match status" value="1"/>
</dbReference>
<reference evidence="3" key="1">
    <citation type="submission" date="2017-09" db="EMBL/GenBank/DDBJ databases">
        <title>Depth-based differentiation of microbial function through sediment-hosted aquifers and enrichment of novel symbionts in the deep terrestrial subsurface.</title>
        <authorList>
            <person name="Probst A.J."/>
            <person name="Ladd B."/>
            <person name="Jarett J.K."/>
            <person name="Geller-Mcgrath D.E."/>
            <person name="Sieber C.M.K."/>
            <person name="Emerson J.B."/>
            <person name="Anantharaman K."/>
            <person name="Thomas B.C."/>
            <person name="Malmstrom R."/>
            <person name="Stieglmeier M."/>
            <person name="Klingl A."/>
            <person name="Woyke T."/>
            <person name="Ryan C.M."/>
            <person name="Banfield J.F."/>
        </authorList>
    </citation>
    <scope>NUCLEOTIDE SEQUENCE [LARGE SCALE GENOMIC DNA]</scope>
</reference>
<dbReference type="PANTHER" id="PTHR46390">
    <property type="entry name" value="MANNOSE-1-PHOSPHATE GUANYLYLTRANSFERASE"/>
    <property type="match status" value="1"/>
</dbReference>
<sequence length="115" mass="13442">MYNFSEERPWGGFENLLEAETYKVKRLVVKPGQRLSYQLHHKRQEHWFIVSGTGIAIIDDEEKKIKPGDSIDVAIEQKHRIANTGDEDLIFIEVQVGTYFGEDDIERLSDDYQRT</sequence>
<accession>A0A2H0TWT7</accession>
<dbReference type="Pfam" id="PF01050">
    <property type="entry name" value="MannoseP_isomer"/>
    <property type="match status" value="1"/>
</dbReference>
<evidence type="ECO:0000313" key="3">
    <source>
        <dbReference type="Proteomes" id="UP000231530"/>
    </source>
</evidence>
<dbReference type="GO" id="GO:0004475">
    <property type="term" value="F:mannose-1-phosphate guanylyltransferase (GTP) activity"/>
    <property type="evidence" value="ECO:0007669"/>
    <property type="project" value="TreeGrafter"/>
</dbReference>
<dbReference type="SUPFAM" id="SSF51182">
    <property type="entry name" value="RmlC-like cupins"/>
    <property type="match status" value="1"/>
</dbReference>
<protein>
    <submittedName>
        <fullName evidence="2">Mannose-6-phosphate isomerase</fullName>
    </submittedName>
</protein>
<dbReference type="AlphaFoldDB" id="A0A2H0TWT7"/>
<dbReference type="Proteomes" id="UP000231530">
    <property type="component" value="Unassembled WGS sequence"/>
</dbReference>
<dbReference type="Gene3D" id="2.60.120.10">
    <property type="entry name" value="Jelly Rolls"/>
    <property type="match status" value="1"/>
</dbReference>
<dbReference type="EMBL" id="PFBY01000047">
    <property type="protein sequence ID" value="PIR75996.1"/>
    <property type="molecule type" value="Genomic_DNA"/>
</dbReference>
<dbReference type="CDD" id="cd02213">
    <property type="entry name" value="cupin_PMI_typeII_C"/>
    <property type="match status" value="1"/>
</dbReference>
<dbReference type="GO" id="GO:0005976">
    <property type="term" value="P:polysaccharide metabolic process"/>
    <property type="evidence" value="ECO:0007669"/>
    <property type="project" value="InterPro"/>
</dbReference>
<keyword evidence="2" id="KW-0413">Isomerase</keyword>
<organism evidence="2 3">
    <name type="scientific">Candidatus Magasanikbacteria bacterium CG10_big_fil_rev_8_21_14_0_10_42_10</name>
    <dbReference type="NCBI Taxonomy" id="1974649"/>
    <lineage>
        <taxon>Bacteria</taxon>
        <taxon>Candidatus Magasanikiibacteriota</taxon>
    </lineage>
</organism>
<feature type="domain" description="Mannose-6-phosphate isomerase type II C-terminal" evidence="1">
    <location>
        <begin position="8"/>
        <end position="110"/>
    </location>
</feature>
<evidence type="ECO:0000259" key="1">
    <source>
        <dbReference type="Pfam" id="PF01050"/>
    </source>
</evidence>
<dbReference type="GO" id="GO:0009298">
    <property type="term" value="P:GDP-mannose biosynthetic process"/>
    <property type="evidence" value="ECO:0007669"/>
    <property type="project" value="TreeGrafter"/>
</dbReference>
<dbReference type="InterPro" id="IPR014710">
    <property type="entry name" value="RmlC-like_jellyroll"/>
</dbReference>
<gene>
    <name evidence="2" type="ORF">COU32_04470</name>
</gene>
<name>A0A2H0TWT7_9BACT</name>
<evidence type="ECO:0000313" key="2">
    <source>
        <dbReference type="EMBL" id="PIR75996.1"/>
    </source>
</evidence>
<proteinExistence type="predicted"/>
<dbReference type="InterPro" id="IPR011051">
    <property type="entry name" value="RmlC_Cupin_sf"/>
</dbReference>
<dbReference type="InterPro" id="IPR051161">
    <property type="entry name" value="Mannose-6P_isomerase_type2"/>
</dbReference>